<feature type="binding site" evidence="8">
    <location>
        <position position="293"/>
    </location>
    <ligand>
        <name>L-glutamine</name>
        <dbReference type="ChEBI" id="CHEBI:58359"/>
    </ligand>
</feature>
<dbReference type="EC" id="6.3.5.5" evidence="8"/>
<dbReference type="InterPro" id="IPR006274">
    <property type="entry name" value="CarbamoylP_synth_ssu"/>
</dbReference>
<dbReference type="PANTHER" id="PTHR43418:SF7">
    <property type="entry name" value="CARBAMOYL-PHOSPHATE SYNTHASE SMALL CHAIN"/>
    <property type="match status" value="1"/>
</dbReference>
<evidence type="ECO:0000313" key="10">
    <source>
        <dbReference type="EMBL" id="MDT7041986.1"/>
    </source>
</evidence>
<feature type="binding site" evidence="8">
    <location>
        <position position="252"/>
    </location>
    <ligand>
        <name>L-glutamine</name>
        <dbReference type="ChEBI" id="CHEBI:58359"/>
    </ligand>
</feature>
<feature type="binding site" evidence="8">
    <location>
        <position position="295"/>
    </location>
    <ligand>
        <name>L-glutamine</name>
        <dbReference type="ChEBI" id="CHEBI:58359"/>
    </ligand>
</feature>
<comment type="pathway">
    <text evidence="8">Pyrimidine metabolism; UMP biosynthesis via de novo pathway; (S)-dihydroorotate from bicarbonate: step 1/3.</text>
</comment>
<comment type="subunit">
    <text evidence="8">Composed of two chains; the small (or glutamine) chain promotes the hydrolysis of glutamine to ammonia, which is used by the large (or ammonia) chain to synthesize carbamoyl phosphate. Tetramer of heterodimers (alpha,beta)4.</text>
</comment>
<gene>
    <name evidence="8 10" type="primary">carA</name>
    <name evidence="10" type="ORF">PPG34_06445</name>
</gene>
<comment type="function">
    <text evidence="8">Small subunit of the glutamine-dependent carbamoyl phosphate synthetase (CPSase). CPSase catalyzes the formation of carbamoyl phosphate from the ammonia moiety of glutamine, carbonate, and phosphate donated by ATP, constituting the first step of 2 biosynthetic pathways, one leading to arginine and/or urea and the other to pyrimidine nucleotides. The small subunit (glutamine amidotransferase) binds and cleaves glutamine to supply the large subunit with the substrate ammonia.</text>
</comment>
<feature type="binding site" evidence="8">
    <location>
        <position position="255"/>
    </location>
    <ligand>
        <name>L-glutamine</name>
        <dbReference type="ChEBI" id="CHEBI:58359"/>
    </ligand>
</feature>
<sequence>MRDNQENGILMLEDGTSFDGKLIGRTEPISGEVVFNTGMVGYPETLTDPSYRGQILALTYPLIGNYGVPQAQMVDGLNDVFESDQVHIQGLVMTDYSFEYSHWNAQQSLDKWLQEHGVIGIYGVDTRKLTKKLRQRGSMLGKIFMTGQEQEFYDPNRDNLVEFVSVKEPLMYGNGKKTVVLIDCGGKFNIIRSLVGRGLQVKRVPWDYDFLHEDFDGVMISNGPGDPQMCEATIGIVRRLLQGNRPVFGICLGHQILSLAAGAETYKMKFGHRSQNQPCRELGTDRCYITSQNHGFAVKPNGLTSDWMPWFVNANDGSNEGIRHQSKPFMSVQFHPEAAPGPTDTSYLFDRFIDML</sequence>
<keyword evidence="11" id="KW-1185">Reference proteome</keyword>
<dbReference type="PRINTS" id="PR00096">
    <property type="entry name" value="GATASE"/>
</dbReference>
<feature type="active site" description="Nucleophile" evidence="8">
    <location>
        <position position="251"/>
    </location>
</feature>
<dbReference type="InterPro" id="IPR035686">
    <property type="entry name" value="CPSase_GATase1"/>
</dbReference>
<dbReference type="Gene3D" id="3.50.30.20">
    <property type="entry name" value="Carbamoyl-phosphate synthase small subunit, N-terminal domain"/>
    <property type="match status" value="1"/>
</dbReference>
<evidence type="ECO:0000256" key="2">
    <source>
        <dbReference type="ARBA" id="ARBA00007800"/>
    </source>
</evidence>
<dbReference type="SUPFAM" id="SSF52021">
    <property type="entry name" value="Carbamoyl phosphate synthetase, small subunit N-terminal domain"/>
    <property type="match status" value="1"/>
</dbReference>
<dbReference type="GO" id="GO:0004088">
    <property type="term" value="F:carbamoyl-phosphate synthase (glutamine-hydrolyzing) activity"/>
    <property type="evidence" value="ECO:0007669"/>
    <property type="project" value="UniProtKB-EC"/>
</dbReference>
<evidence type="ECO:0000256" key="4">
    <source>
        <dbReference type="ARBA" id="ARBA00022741"/>
    </source>
</evidence>
<dbReference type="InterPro" id="IPR036480">
    <property type="entry name" value="CarbP_synth_ssu_N_sf"/>
</dbReference>
<dbReference type="Gene3D" id="3.40.50.880">
    <property type="match status" value="1"/>
</dbReference>
<dbReference type="SMART" id="SM01097">
    <property type="entry name" value="CPSase_sm_chain"/>
    <property type="match status" value="1"/>
</dbReference>
<dbReference type="Pfam" id="PF00117">
    <property type="entry name" value="GATase"/>
    <property type="match status" value="1"/>
</dbReference>
<feature type="binding site" evidence="8">
    <location>
        <position position="296"/>
    </location>
    <ligand>
        <name>L-glutamine</name>
        <dbReference type="ChEBI" id="CHEBI:58359"/>
    </ligand>
</feature>
<evidence type="ECO:0000256" key="6">
    <source>
        <dbReference type="ARBA" id="ARBA00022962"/>
    </source>
</evidence>
<name>A0ABU3K6H5_9BACT</name>
<evidence type="ECO:0000256" key="5">
    <source>
        <dbReference type="ARBA" id="ARBA00022840"/>
    </source>
</evidence>
<evidence type="ECO:0000256" key="7">
    <source>
        <dbReference type="ARBA" id="ARBA00048816"/>
    </source>
</evidence>
<dbReference type="EMBL" id="JAQOUE010000001">
    <property type="protein sequence ID" value="MDT7041986.1"/>
    <property type="molecule type" value="Genomic_DNA"/>
</dbReference>
<comment type="similarity">
    <text evidence="2 8">Belongs to the CarA family.</text>
</comment>
<dbReference type="Proteomes" id="UP001250932">
    <property type="component" value="Unassembled WGS sequence"/>
</dbReference>
<keyword evidence="8" id="KW-0055">Arginine biosynthesis</keyword>
<dbReference type="NCBIfam" id="NF009475">
    <property type="entry name" value="PRK12838.1"/>
    <property type="match status" value="1"/>
</dbReference>
<dbReference type="InterPro" id="IPR002474">
    <property type="entry name" value="CarbamoylP_synth_ssu_N"/>
</dbReference>
<dbReference type="RefSeq" id="WP_313832337.1">
    <property type="nucleotide sequence ID" value="NZ_JAQOUE010000001.1"/>
</dbReference>
<feature type="binding site" evidence="8">
    <location>
        <position position="225"/>
    </location>
    <ligand>
        <name>L-glutamine</name>
        <dbReference type="ChEBI" id="CHEBI:58359"/>
    </ligand>
</feature>
<keyword evidence="8" id="KW-0665">Pyrimidine biosynthesis</keyword>
<protein>
    <recommendedName>
        <fullName evidence="8">Carbamoyl phosphate synthase small chain</fullName>
        <ecNumber evidence="8">6.3.5.5</ecNumber>
    </recommendedName>
    <alternativeName>
        <fullName evidence="8">Carbamoyl phosphate synthetase glutamine chain</fullName>
    </alternativeName>
</protein>
<comment type="catalytic activity">
    <reaction evidence="7 8">
        <text>hydrogencarbonate + L-glutamine + 2 ATP + H2O = carbamoyl phosphate + L-glutamate + 2 ADP + phosphate + 2 H(+)</text>
        <dbReference type="Rhea" id="RHEA:18633"/>
        <dbReference type="ChEBI" id="CHEBI:15377"/>
        <dbReference type="ChEBI" id="CHEBI:15378"/>
        <dbReference type="ChEBI" id="CHEBI:17544"/>
        <dbReference type="ChEBI" id="CHEBI:29985"/>
        <dbReference type="ChEBI" id="CHEBI:30616"/>
        <dbReference type="ChEBI" id="CHEBI:43474"/>
        <dbReference type="ChEBI" id="CHEBI:58228"/>
        <dbReference type="ChEBI" id="CHEBI:58359"/>
        <dbReference type="ChEBI" id="CHEBI:456216"/>
        <dbReference type="EC" id="6.3.5.5"/>
    </reaction>
</comment>
<dbReference type="NCBIfam" id="TIGR01368">
    <property type="entry name" value="CPSaseIIsmall"/>
    <property type="match status" value="1"/>
</dbReference>
<comment type="caution">
    <text evidence="10">The sequence shown here is derived from an EMBL/GenBank/DDBJ whole genome shotgun (WGS) entry which is preliminary data.</text>
</comment>
<feature type="domain" description="Carbamoyl-phosphate synthase small subunit N-terminal" evidence="9">
    <location>
        <begin position="6"/>
        <end position="144"/>
    </location>
</feature>
<organism evidence="10 11">
    <name type="scientific">Candidatus Nitronereus thalassa</name>
    <dbReference type="NCBI Taxonomy" id="3020898"/>
    <lineage>
        <taxon>Bacteria</taxon>
        <taxon>Pseudomonadati</taxon>
        <taxon>Nitrospirota</taxon>
        <taxon>Nitrospiria</taxon>
        <taxon>Nitrospirales</taxon>
        <taxon>Nitrospiraceae</taxon>
        <taxon>Candidatus Nitronereus</taxon>
    </lineage>
</organism>
<keyword evidence="8" id="KW-0028">Amino-acid biosynthesis</keyword>
<evidence type="ECO:0000256" key="8">
    <source>
        <dbReference type="HAMAP-Rule" id="MF_01209"/>
    </source>
</evidence>
<accession>A0ABU3K6H5</accession>
<dbReference type="SUPFAM" id="SSF52317">
    <property type="entry name" value="Class I glutamine amidotransferase-like"/>
    <property type="match status" value="1"/>
</dbReference>
<evidence type="ECO:0000256" key="3">
    <source>
        <dbReference type="ARBA" id="ARBA00022598"/>
    </source>
</evidence>
<dbReference type="Pfam" id="PF00988">
    <property type="entry name" value="CPSase_sm_chain"/>
    <property type="match status" value="1"/>
</dbReference>
<proteinExistence type="inferred from homology"/>
<reference evidence="10 11" key="1">
    <citation type="journal article" date="2023" name="ISME J.">
        <title>Cultivation and genomic characterization of novel and ubiquitous marine nitrite-oxidizing bacteria from the Nitrospirales.</title>
        <authorList>
            <person name="Mueller A.J."/>
            <person name="Daebeler A."/>
            <person name="Herbold C.W."/>
            <person name="Kirkegaard R.H."/>
            <person name="Daims H."/>
        </authorList>
    </citation>
    <scope>NUCLEOTIDE SEQUENCE [LARGE SCALE GENOMIC DNA]</scope>
    <source>
        <strain evidence="10 11">EB</strain>
    </source>
</reference>
<keyword evidence="3 8" id="KW-0436">Ligase</keyword>
<dbReference type="PRINTS" id="PR00099">
    <property type="entry name" value="CPSGATASE"/>
</dbReference>
<evidence type="ECO:0000313" key="11">
    <source>
        <dbReference type="Proteomes" id="UP001250932"/>
    </source>
</evidence>
<feature type="active site" evidence="8">
    <location>
        <position position="335"/>
    </location>
</feature>
<evidence type="ECO:0000259" key="9">
    <source>
        <dbReference type="SMART" id="SM01097"/>
    </source>
</evidence>
<comment type="catalytic activity">
    <reaction evidence="8">
        <text>L-glutamine + H2O = L-glutamate + NH4(+)</text>
        <dbReference type="Rhea" id="RHEA:15889"/>
        <dbReference type="ChEBI" id="CHEBI:15377"/>
        <dbReference type="ChEBI" id="CHEBI:28938"/>
        <dbReference type="ChEBI" id="CHEBI:29985"/>
        <dbReference type="ChEBI" id="CHEBI:58359"/>
    </reaction>
</comment>
<feature type="active site" evidence="8">
    <location>
        <position position="337"/>
    </location>
</feature>
<dbReference type="InterPro" id="IPR029062">
    <property type="entry name" value="Class_I_gatase-like"/>
</dbReference>
<keyword evidence="6 8" id="KW-0315">Glutamine amidotransferase</keyword>
<feature type="binding site" evidence="8">
    <location>
        <position position="223"/>
    </location>
    <ligand>
        <name>L-glutamine</name>
        <dbReference type="ChEBI" id="CHEBI:58359"/>
    </ligand>
</feature>
<feature type="binding site" evidence="8">
    <location>
        <position position="50"/>
    </location>
    <ligand>
        <name>L-glutamine</name>
        <dbReference type="ChEBI" id="CHEBI:58359"/>
    </ligand>
</feature>
<dbReference type="CDD" id="cd01744">
    <property type="entry name" value="GATase1_CPSase"/>
    <property type="match status" value="1"/>
</dbReference>
<keyword evidence="4 8" id="KW-0547">Nucleotide-binding</keyword>
<dbReference type="InterPro" id="IPR050472">
    <property type="entry name" value="Anth_synth/Amidotransfase"/>
</dbReference>
<dbReference type="HAMAP" id="MF_01209">
    <property type="entry name" value="CPSase_S_chain"/>
    <property type="match status" value="1"/>
</dbReference>
<evidence type="ECO:0000256" key="1">
    <source>
        <dbReference type="ARBA" id="ARBA00005077"/>
    </source>
</evidence>
<comment type="pathway">
    <text evidence="1 8">Amino-acid biosynthesis; L-arginine biosynthesis; carbamoyl phosphate from bicarbonate: step 1/1.</text>
</comment>
<dbReference type="PANTHER" id="PTHR43418">
    <property type="entry name" value="MULTIFUNCTIONAL TRYPTOPHAN BIOSYNTHESIS PROTEIN-RELATED"/>
    <property type="match status" value="1"/>
</dbReference>
<keyword evidence="5 8" id="KW-0067">ATP-binding</keyword>
<dbReference type="InterPro" id="IPR017926">
    <property type="entry name" value="GATASE"/>
</dbReference>
<feature type="region of interest" description="CPSase" evidence="8">
    <location>
        <begin position="1"/>
        <end position="177"/>
    </location>
</feature>
<dbReference type="PROSITE" id="PS51273">
    <property type="entry name" value="GATASE_TYPE_1"/>
    <property type="match status" value="1"/>
</dbReference>